<accession>A0A9Q3KFS3</accession>
<sequence length="176" mass="19329">MPSLHHFSVSHYPMPDPHHEAMILPTNLLNGHECNTAPLISSSGSDSSLHENRSQVLMSPSPQIPFNLCYGYEVKHLDCMSRLAEHLHLGVSTTASRGSIVTTENSGTQGGTGEKAKKKKEKKMAKGIKDPNAKETLILTQNSPFKITPIFAPTSRIKTIMISFLESVQKQVLVIK</sequence>
<comment type="caution">
    <text evidence="2">The sequence shown here is derived from an EMBL/GenBank/DDBJ whole genome shotgun (WGS) entry which is preliminary data.</text>
</comment>
<proteinExistence type="predicted"/>
<name>A0A9Q3KFS3_9BASI</name>
<feature type="region of interest" description="Disordered" evidence="1">
    <location>
        <begin position="101"/>
        <end position="126"/>
    </location>
</feature>
<keyword evidence="3" id="KW-1185">Reference proteome</keyword>
<dbReference type="EMBL" id="AVOT02105809">
    <property type="protein sequence ID" value="MBW0579736.1"/>
    <property type="molecule type" value="Genomic_DNA"/>
</dbReference>
<feature type="compositionally biased region" description="Basic residues" evidence="1">
    <location>
        <begin position="116"/>
        <end position="126"/>
    </location>
</feature>
<evidence type="ECO:0000313" key="2">
    <source>
        <dbReference type="EMBL" id="MBW0579736.1"/>
    </source>
</evidence>
<dbReference type="Proteomes" id="UP000765509">
    <property type="component" value="Unassembled WGS sequence"/>
</dbReference>
<evidence type="ECO:0000256" key="1">
    <source>
        <dbReference type="SAM" id="MobiDB-lite"/>
    </source>
</evidence>
<protein>
    <submittedName>
        <fullName evidence="2">Uncharacterized protein</fullName>
    </submittedName>
</protein>
<organism evidence="2 3">
    <name type="scientific">Austropuccinia psidii MF-1</name>
    <dbReference type="NCBI Taxonomy" id="1389203"/>
    <lineage>
        <taxon>Eukaryota</taxon>
        <taxon>Fungi</taxon>
        <taxon>Dikarya</taxon>
        <taxon>Basidiomycota</taxon>
        <taxon>Pucciniomycotina</taxon>
        <taxon>Pucciniomycetes</taxon>
        <taxon>Pucciniales</taxon>
        <taxon>Sphaerophragmiaceae</taxon>
        <taxon>Austropuccinia</taxon>
    </lineage>
</organism>
<dbReference type="AlphaFoldDB" id="A0A9Q3KFS3"/>
<evidence type="ECO:0000313" key="3">
    <source>
        <dbReference type="Proteomes" id="UP000765509"/>
    </source>
</evidence>
<gene>
    <name evidence="2" type="ORF">O181_119451</name>
</gene>
<reference evidence="2" key="1">
    <citation type="submission" date="2021-03" db="EMBL/GenBank/DDBJ databases">
        <title>Draft genome sequence of rust myrtle Austropuccinia psidii MF-1, a brazilian biotype.</title>
        <authorList>
            <person name="Quecine M.C."/>
            <person name="Pachon D.M.R."/>
            <person name="Bonatelli M.L."/>
            <person name="Correr F.H."/>
            <person name="Franceschini L.M."/>
            <person name="Leite T.F."/>
            <person name="Margarido G.R.A."/>
            <person name="Almeida C.A."/>
            <person name="Ferrarezi J.A."/>
            <person name="Labate C.A."/>
        </authorList>
    </citation>
    <scope>NUCLEOTIDE SEQUENCE</scope>
    <source>
        <strain evidence="2">MF-1</strain>
    </source>
</reference>